<accession>A0ABN8TWA7</accession>
<dbReference type="EMBL" id="CALYLO010000001">
    <property type="protein sequence ID" value="CAH8242962.1"/>
    <property type="molecule type" value="Genomic_DNA"/>
</dbReference>
<dbReference type="RefSeq" id="WP_213429048.1">
    <property type="nucleotide sequence ID" value="NZ_AP031292.1"/>
</dbReference>
<name>A0ABN8TWA7_9BACL</name>
<sequence length="55" mass="6133">MKPLMKNIFGIDLTGYQVKVDMNRYIFSKKGGLTVTAIVNEKGKIYGVDQAGPRK</sequence>
<comment type="caution">
    <text evidence="1">The sequence shown here is derived from an EMBL/GenBank/DDBJ whole genome shotgun (WGS) entry which is preliminary data.</text>
</comment>
<protein>
    <submittedName>
        <fullName evidence="1">Uncharacterized protein</fullName>
    </submittedName>
</protein>
<gene>
    <name evidence="1" type="ORF">WJ0W_000171</name>
</gene>
<organism evidence="1 2">
    <name type="scientific">Paenibacillus melissococcoides</name>
    <dbReference type="NCBI Taxonomy" id="2912268"/>
    <lineage>
        <taxon>Bacteria</taxon>
        <taxon>Bacillati</taxon>
        <taxon>Bacillota</taxon>
        <taxon>Bacilli</taxon>
        <taxon>Bacillales</taxon>
        <taxon>Paenibacillaceae</taxon>
        <taxon>Paenibacillus</taxon>
    </lineage>
</organism>
<evidence type="ECO:0000313" key="2">
    <source>
        <dbReference type="Proteomes" id="UP001154322"/>
    </source>
</evidence>
<dbReference type="Proteomes" id="UP001154322">
    <property type="component" value="Unassembled WGS sequence"/>
</dbReference>
<proteinExistence type="predicted"/>
<evidence type="ECO:0000313" key="1">
    <source>
        <dbReference type="EMBL" id="CAH8242962.1"/>
    </source>
</evidence>
<keyword evidence="2" id="KW-1185">Reference proteome</keyword>
<reference evidence="1" key="1">
    <citation type="submission" date="2022-06" db="EMBL/GenBank/DDBJ databases">
        <authorList>
            <person name="Dietemann V."/>
            <person name="Ory F."/>
            <person name="Dainat B."/>
            <person name="Oberhansli S."/>
        </authorList>
    </citation>
    <scope>NUCLEOTIDE SEQUENCE</scope>
    <source>
        <strain evidence="1">Ena-SAMPLE-TAB-26-04-2022-14:26:32:270-5432</strain>
    </source>
</reference>